<protein>
    <submittedName>
        <fullName evidence="1">Uncharacterized protein</fullName>
    </submittedName>
</protein>
<reference evidence="1 2" key="1">
    <citation type="journal article" date="2022" name="Hortic Res">
        <title>A haplotype resolved chromosomal level avocado genome allows analysis of novel avocado genes.</title>
        <authorList>
            <person name="Nath O."/>
            <person name="Fletcher S.J."/>
            <person name="Hayward A."/>
            <person name="Shaw L.M."/>
            <person name="Masouleh A.K."/>
            <person name="Furtado A."/>
            <person name="Henry R.J."/>
            <person name="Mitter N."/>
        </authorList>
    </citation>
    <scope>NUCLEOTIDE SEQUENCE [LARGE SCALE GENOMIC DNA]</scope>
    <source>
        <strain evidence="2">cv. Hass</strain>
    </source>
</reference>
<accession>A0ACC2MV87</accession>
<comment type="caution">
    <text evidence="1">The sequence shown here is derived from an EMBL/GenBank/DDBJ whole genome shotgun (WGS) entry which is preliminary data.</text>
</comment>
<proteinExistence type="predicted"/>
<dbReference type="Proteomes" id="UP001234297">
    <property type="component" value="Chromosome 1"/>
</dbReference>
<sequence length="73" mass="8475">MSRGGVVKIPWAALIQDLKIRKKSFGFRHIGWLQTVDSEGKMLYFNTGCRRWGILSIFRVQLFFLRTCGVNII</sequence>
<organism evidence="1 2">
    <name type="scientific">Persea americana</name>
    <name type="common">Avocado</name>
    <dbReference type="NCBI Taxonomy" id="3435"/>
    <lineage>
        <taxon>Eukaryota</taxon>
        <taxon>Viridiplantae</taxon>
        <taxon>Streptophyta</taxon>
        <taxon>Embryophyta</taxon>
        <taxon>Tracheophyta</taxon>
        <taxon>Spermatophyta</taxon>
        <taxon>Magnoliopsida</taxon>
        <taxon>Magnoliidae</taxon>
        <taxon>Laurales</taxon>
        <taxon>Lauraceae</taxon>
        <taxon>Persea</taxon>
    </lineage>
</organism>
<gene>
    <name evidence="1" type="ORF">MRB53_002607</name>
</gene>
<evidence type="ECO:0000313" key="2">
    <source>
        <dbReference type="Proteomes" id="UP001234297"/>
    </source>
</evidence>
<evidence type="ECO:0000313" key="1">
    <source>
        <dbReference type="EMBL" id="KAJ8649584.1"/>
    </source>
</evidence>
<name>A0ACC2MV87_PERAE</name>
<dbReference type="EMBL" id="CM056809">
    <property type="protein sequence ID" value="KAJ8649584.1"/>
    <property type="molecule type" value="Genomic_DNA"/>
</dbReference>
<keyword evidence="2" id="KW-1185">Reference proteome</keyword>